<protein>
    <submittedName>
        <fullName evidence="6">Transcriptional regulator, TetR family</fullName>
    </submittedName>
</protein>
<feature type="DNA-binding region" description="H-T-H motif" evidence="4">
    <location>
        <begin position="32"/>
        <end position="51"/>
    </location>
</feature>
<evidence type="ECO:0000259" key="5">
    <source>
        <dbReference type="PROSITE" id="PS50977"/>
    </source>
</evidence>
<dbReference type="InterPro" id="IPR001647">
    <property type="entry name" value="HTH_TetR"/>
</dbReference>
<evidence type="ECO:0000256" key="4">
    <source>
        <dbReference type="PROSITE-ProRule" id="PRU00335"/>
    </source>
</evidence>
<dbReference type="InterPro" id="IPR009057">
    <property type="entry name" value="Homeodomain-like_sf"/>
</dbReference>
<dbReference type="InterPro" id="IPR036271">
    <property type="entry name" value="Tet_transcr_reg_TetR-rel_C_sf"/>
</dbReference>
<proteinExistence type="predicted"/>
<dbReference type="PROSITE" id="PS50977">
    <property type="entry name" value="HTH_TETR_2"/>
    <property type="match status" value="1"/>
</dbReference>
<name>A0A3G9GP39_9NEIS</name>
<dbReference type="PANTHER" id="PTHR47506">
    <property type="entry name" value="TRANSCRIPTIONAL REGULATORY PROTEIN"/>
    <property type="match status" value="1"/>
</dbReference>
<evidence type="ECO:0000256" key="3">
    <source>
        <dbReference type="ARBA" id="ARBA00023163"/>
    </source>
</evidence>
<dbReference type="Gene3D" id="1.10.10.60">
    <property type="entry name" value="Homeodomain-like"/>
    <property type="match status" value="1"/>
</dbReference>
<dbReference type="AlphaFoldDB" id="A0A3G9GP39"/>
<dbReference type="PANTHER" id="PTHR47506:SF7">
    <property type="entry name" value="TRANSCRIPTIONAL REGULATORY PROTEIN"/>
    <property type="match status" value="1"/>
</dbReference>
<reference evidence="7" key="1">
    <citation type="journal article" date="2017" name="Biotechnol. Biofuels">
        <title>Evaluation of environmental bacterial communities as a factor affecting the growth of duckweed Lemna minor.</title>
        <authorList>
            <person name="Ishizawa H."/>
            <person name="Kuroda M."/>
            <person name="Morikawa M."/>
            <person name="Ike M."/>
        </authorList>
    </citation>
    <scope>NUCLEOTIDE SEQUENCE [LARGE SCALE GENOMIC DNA]</scope>
    <source>
        <strain evidence="7">H3</strain>
    </source>
</reference>
<dbReference type="GO" id="GO:0003677">
    <property type="term" value="F:DNA binding"/>
    <property type="evidence" value="ECO:0007669"/>
    <property type="project" value="UniProtKB-UniRule"/>
</dbReference>
<keyword evidence="1" id="KW-0805">Transcription regulation</keyword>
<dbReference type="Gene3D" id="1.10.357.10">
    <property type="entry name" value="Tetracycline Repressor, domain 2"/>
    <property type="match status" value="1"/>
</dbReference>
<dbReference type="RefSeq" id="WP_089082330.1">
    <property type="nucleotide sequence ID" value="NZ_AP018823.1"/>
</dbReference>
<dbReference type="EMBL" id="AP018823">
    <property type="protein sequence ID" value="BBF87422.1"/>
    <property type="molecule type" value="Genomic_DNA"/>
</dbReference>
<accession>A0A3G9GP39</accession>
<dbReference type="SUPFAM" id="SSF46689">
    <property type="entry name" value="Homeodomain-like"/>
    <property type="match status" value="1"/>
</dbReference>
<organism evidence="6 7">
    <name type="scientific">Aquitalea magnusonii</name>
    <dbReference type="NCBI Taxonomy" id="332411"/>
    <lineage>
        <taxon>Bacteria</taxon>
        <taxon>Pseudomonadati</taxon>
        <taxon>Pseudomonadota</taxon>
        <taxon>Betaproteobacteria</taxon>
        <taxon>Neisseriales</taxon>
        <taxon>Chromobacteriaceae</taxon>
        <taxon>Aquitalea</taxon>
    </lineage>
</organism>
<dbReference type="Pfam" id="PF00440">
    <property type="entry name" value="TetR_N"/>
    <property type="match status" value="1"/>
</dbReference>
<reference evidence="7" key="3">
    <citation type="journal article" date="2017" name="Plant Physiol. Biochem.">
        <title>Differential oxidative and antioxidative response of duckweed Lemna minor toward plant growth promoting/inhibiting bacteria.</title>
        <authorList>
            <person name="Ishizawa H."/>
            <person name="Kuroda M."/>
            <person name="Morikawa M."/>
            <person name="Ike M."/>
        </authorList>
    </citation>
    <scope>NUCLEOTIDE SEQUENCE [LARGE SCALE GENOMIC DNA]</scope>
    <source>
        <strain evidence="7">H3</strain>
    </source>
</reference>
<gene>
    <name evidence="6" type="ORF">DLM_3843</name>
</gene>
<dbReference type="OrthoDB" id="9798857at2"/>
<keyword evidence="2 4" id="KW-0238">DNA-binding</keyword>
<evidence type="ECO:0000256" key="2">
    <source>
        <dbReference type="ARBA" id="ARBA00023125"/>
    </source>
</evidence>
<keyword evidence="7" id="KW-1185">Reference proteome</keyword>
<reference evidence="6 7" key="2">
    <citation type="journal article" date="2017" name="Genome Announc.">
        <title>Draft genome sequence of Aquitalea magnusonii strain H3, a plant growth-promoting bacterium of duckweed Lemna minor.</title>
        <authorList>
            <person name="Ishizawa H."/>
            <person name="Kuroda M."/>
            <person name="Ike M."/>
        </authorList>
    </citation>
    <scope>NUCLEOTIDE SEQUENCE [LARGE SCALE GENOMIC DNA]</scope>
    <source>
        <strain evidence="6 7">H3</strain>
    </source>
</reference>
<evidence type="ECO:0000256" key="1">
    <source>
        <dbReference type="ARBA" id="ARBA00023015"/>
    </source>
</evidence>
<dbReference type="PRINTS" id="PR00455">
    <property type="entry name" value="HTHTETR"/>
</dbReference>
<feature type="domain" description="HTH tetR-type" evidence="5">
    <location>
        <begin position="9"/>
        <end position="69"/>
    </location>
</feature>
<dbReference type="Proteomes" id="UP000198290">
    <property type="component" value="Chromosome"/>
</dbReference>
<evidence type="ECO:0000313" key="6">
    <source>
        <dbReference type="EMBL" id="BBF87422.1"/>
    </source>
</evidence>
<keyword evidence="3" id="KW-0804">Transcription</keyword>
<evidence type="ECO:0000313" key="7">
    <source>
        <dbReference type="Proteomes" id="UP000198290"/>
    </source>
</evidence>
<dbReference type="SUPFAM" id="SSF48498">
    <property type="entry name" value="Tetracyclin repressor-like, C-terminal domain"/>
    <property type="match status" value="1"/>
</dbReference>
<dbReference type="KEGG" id="amah:DLM_3843"/>
<sequence>MRYDKQHKSAIRQRILDMATLRFRSEGIAAVGIANLMADLGLTHGGFYWHFKDKEDLVAQVCRQAMEKTCEQWQQQLRQAKAGQQRQAVAQHYLSIQHRDFPDTGCVAAALAGELSRRTAQARQAFTSGVQQQLDILGKAAIQDDGDQVANPLTPAVQFSLMVGALLLSRAVTDGDLSMQLLQEAEAMIAHHSPSDGN</sequence>